<keyword evidence="4" id="KW-1185">Reference proteome</keyword>
<keyword evidence="2" id="KW-1133">Transmembrane helix</keyword>
<feature type="compositionally biased region" description="Acidic residues" evidence="1">
    <location>
        <begin position="244"/>
        <end position="256"/>
    </location>
</feature>
<accession>A0A6L9XUV9</accession>
<feature type="region of interest" description="Disordered" evidence="1">
    <location>
        <begin position="209"/>
        <end position="275"/>
    </location>
</feature>
<dbReference type="EMBL" id="JAAGWY010000001">
    <property type="protein sequence ID" value="NEN04798.1"/>
    <property type="molecule type" value="Genomic_DNA"/>
</dbReference>
<proteinExistence type="predicted"/>
<sequence>MTRDVIRALGRRWYVLVAGLLMTAGLAYGAYRIAPPSYTASGLVLLLPSTSTVGLGGNPLLALSDLDQPAEILVAYFSGASAQADVKANAPTAQYVVSINSSTRGPIIEVDVTDKTPAKTLGALDYITNQIPVELHGLQTAVSAPPDAVITSMPLTIDAKAKADYAATIRTMIAAVLVGLVVTGVIAFALDGLLLGRQARKRARAEAVAHVPAEPIDPEEPTETSRPSHTLHDGAAMASSSADENGDLDPDPDPDPGDMVAEFIGPVPAAARQEP</sequence>
<evidence type="ECO:0000256" key="2">
    <source>
        <dbReference type="SAM" id="Phobius"/>
    </source>
</evidence>
<comment type="caution">
    <text evidence="3">The sequence shown here is derived from an EMBL/GenBank/DDBJ whole genome shotgun (WGS) entry which is preliminary data.</text>
</comment>
<name>A0A6L9XUV9_9MICO</name>
<gene>
    <name evidence="3" type="ORF">G3T36_02840</name>
</gene>
<evidence type="ECO:0000313" key="4">
    <source>
        <dbReference type="Proteomes" id="UP000474967"/>
    </source>
</evidence>
<keyword evidence="2" id="KW-0812">Transmembrane</keyword>
<evidence type="ECO:0008006" key="5">
    <source>
        <dbReference type="Google" id="ProtNLM"/>
    </source>
</evidence>
<evidence type="ECO:0000256" key="1">
    <source>
        <dbReference type="SAM" id="MobiDB-lite"/>
    </source>
</evidence>
<feature type="transmembrane region" description="Helical" evidence="2">
    <location>
        <begin position="12"/>
        <end position="31"/>
    </location>
</feature>
<keyword evidence="2" id="KW-0472">Membrane</keyword>
<evidence type="ECO:0000313" key="3">
    <source>
        <dbReference type="EMBL" id="NEN04798.1"/>
    </source>
</evidence>
<organism evidence="3 4">
    <name type="scientific">Leifsonia tongyongensis</name>
    <dbReference type="NCBI Taxonomy" id="1268043"/>
    <lineage>
        <taxon>Bacteria</taxon>
        <taxon>Bacillati</taxon>
        <taxon>Actinomycetota</taxon>
        <taxon>Actinomycetes</taxon>
        <taxon>Micrococcales</taxon>
        <taxon>Microbacteriaceae</taxon>
        <taxon>Leifsonia</taxon>
    </lineage>
</organism>
<dbReference type="AlphaFoldDB" id="A0A6L9XUV9"/>
<feature type="transmembrane region" description="Helical" evidence="2">
    <location>
        <begin position="172"/>
        <end position="195"/>
    </location>
</feature>
<reference evidence="3 4" key="1">
    <citation type="journal article" date="2014" name="J. Microbiol.">
        <title>Diaminobutyricibacter tongyongensis gen. nov., sp. nov. and Homoserinibacter gongjuensis gen. nov., sp. nov. belong to the family Microbacteriaceae.</title>
        <authorList>
            <person name="Kim S.J."/>
            <person name="Ahn J.H."/>
            <person name="Weon H.Y."/>
            <person name="Hamada M."/>
            <person name="Suzuki K."/>
            <person name="Kwon S.W."/>
        </authorList>
    </citation>
    <scope>NUCLEOTIDE SEQUENCE [LARGE SCALE GENOMIC DNA]</scope>
    <source>
        <strain evidence="3 4">NBRC 108724</strain>
    </source>
</reference>
<dbReference type="Proteomes" id="UP000474967">
    <property type="component" value="Unassembled WGS sequence"/>
</dbReference>
<protein>
    <recommendedName>
        <fullName evidence="5">Polysaccharide chain length determinant N-terminal domain-containing protein</fullName>
    </recommendedName>
</protein>
<dbReference type="RefSeq" id="WP_163287893.1">
    <property type="nucleotide sequence ID" value="NZ_JAAGWY010000001.1"/>
</dbReference>